<evidence type="ECO:0000313" key="8">
    <source>
        <dbReference type="Proteomes" id="UP001168613"/>
    </source>
</evidence>
<keyword evidence="5" id="KW-0067">ATP-binding</keyword>
<organism evidence="7 8">
    <name type="scientific">Alcaligenes endophyticus</name>
    <dbReference type="NCBI Taxonomy" id="1929088"/>
    <lineage>
        <taxon>Bacteria</taxon>
        <taxon>Pseudomonadati</taxon>
        <taxon>Pseudomonadota</taxon>
        <taxon>Betaproteobacteria</taxon>
        <taxon>Burkholderiales</taxon>
        <taxon>Alcaligenaceae</taxon>
        <taxon>Alcaligenes</taxon>
    </lineage>
</organism>
<dbReference type="PANTHER" id="PTHR10534">
    <property type="entry name" value="PYRIDOXAL KINASE"/>
    <property type="match status" value="1"/>
</dbReference>
<keyword evidence="3" id="KW-0547">Nucleotide-binding</keyword>
<evidence type="ECO:0000313" key="7">
    <source>
        <dbReference type="EMBL" id="MDN4120641.1"/>
    </source>
</evidence>
<dbReference type="EC" id="2.7.1.35" evidence="1"/>
<evidence type="ECO:0000256" key="5">
    <source>
        <dbReference type="ARBA" id="ARBA00022840"/>
    </source>
</evidence>
<dbReference type="Proteomes" id="UP001168613">
    <property type="component" value="Unassembled WGS sequence"/>
</dbReference>
<sequence>MSYTELSPLAIDIVSVQSQVVYGYVGNSVALPCLRAHGLQAVGVPTVLFSNTPHYPSIHGGAIATDWFQGYLQDLLERQALDHLRTVLVGYLGNPEQIQVLAQWLRQVQELRPELRIIIDPVIGDHDVGVYVAPGMLQAYHEHLLPLAHGLIPNDFELTQLATMPIYTLDDAIQAARSLLKHQLEWIIATSAAPQSCPNDQLQLAVVTRHDAHIVRHPRIPSYPKGTGDMFGAELSAYLLAGHTLRQATELASAAVVKVIRRTHEAGSGEMLLGT</sequence>
<dbReference type="SUPFAM" id="SSF53613">
    <property type="entry name" value="Ribokinase-like"/>
    <property type="match status" value="1"/>
</dbReference>
<evidence type="ECO:0000256" key="2">
    <source>
        <dbReference type="ARBA" id="ARBA00022679"/>
    </source>
</evidence>
<name>A0ABT8EH74_9BURK</name>
<evidence type="ECO:0000256" key="4">
    <source>
        <dbReference type="ARBA" id="ARBA00022777"/>
    </source>
</evidence>
<accession>A0ABT8EH74</accession>
<evidence type="ECO:0000259" key="6">
    <source>
        <dbReference type="Pfam" id="PF08543"/>
    </source>
</evidence>
<dbReference type="PANTHER" id="PTHR10534:SF15">
    <property type="entry name" value="PYRIDOXINE_PYRIDOXAL_PYRIDOXAMINE KINASE"/>
    <property type="match status" value="1"/>
</dbReference>
<evidence type="ECO:0000256" key="3">
    <source>
        <dbReference type="ARBA" id="ARBA00022741"/>
    </source>
</evidence>
<dbReference type="RefSeq" id="WP_266122055.1">
    <property type="nucleotide sequence ID" value="NZ_JAJHNU010000001.1"/>
</dbReference>
<dbReference type="EMBL" id="JAJHNU010000001">
    <property type="protein sequence ID" value="MDN4120641.1"/>
    <property type="molecule type" value="Genomic_DNA"/>
</dbReference>
<dbReference type="CDD" id="cd01173">
    <property type="entry name" value="pyridoxal_pyridoxamine_kinase"/>
    <property type="match status" value="1"/>
</dbReference>
<keyword evidence="8" id="KW-1185">Reference proteome</keyword>
<proteinExistence type="predicted"/>
<keyword evidence="4 7" id="KW-0418">Kinase</keyword>
<protein>
    <recommendedName>
        <fullName evidence="1">pyridoxal kinase</fullName>
        <ecNumber evidence="1">2.7.1.35</ecNumber>
    </recommendedName>
</protein>
<dbReference type="NCBIfam" id="TIGR00687">
    <property type="entry name" value="pyridox_kin"/>
    <property type="match status" value="1"/>
</dbReference>
<comment type="caution">
    <text evidence="7">The sequence shown here is derived from an EMBL/GenBank/DDBJ whole genome shotgun (WGS) entry which is preliminary data.</text>
</comment>
<dbReference type="Pfam" id="PF08543">
    <property type="entry name" value="Phos_pyr_kin"/>
    <property type="match status" value="1"/>
</dbReference>
<dbReference type="InterPro" id="IPR013749">
    <property type="entry name" value="PM/HMP-P_kinase-1"/>
</dbReference>
<dbReference type="InterPro" id="IPR029056">
    <property type="entry name" value="Ribokinase-like"/>
</dbReference>
<gene>
    <name evidence="7" type="primary">pdxK</name>
    <name evidence="7" type="synonym">thiJ</name>
    <name evidence="7" type="ORF">LMS43_04995</name>
</gene>
<keyword evidence="2 7" id="KW-0808">Transferase</keyword>
<evidence type="ECO:0000256" key="1">
    <source>
        <dbReference type="ARBA" id="ARBA00012104"/>
    </source>
</evidence>
<dbReference type="InterPro" id="IPR004625">
    <property type="entry name" value="PyrdxlKinase"/>
</dbReference>
<dbReference type="NCBIfam" id="NF006034">
    <property type="entry name" value="PRK08176.1"/>
    <property type="match status" value="1"/>
</dbReference>
<dbReference type="Gene3D" id="3.40.1190.20">
    <property type="match status" value="1"/>
</dbReference>
<feature type="domain" description="Pyridoxamine kinase/Phosphomethylpyrimidine kinase" evidence="6">
    <location>
        <begin position="65"/>
        <end position="270"/>
    </location>
</feature>
<reference evidence="7" key="1">
    <citation type="submission" date="2021-11" db="EMBL/GenBank/DDBJ databases">
        <title>Draft genome sequence of Alcaligenes endophyticus type strain CCUG 75668T.</title>
        <authorList>
            <person name="Salva-Serra F."/>
            <person name="Duran R.E."/>
            <person name="Seeger M."/>
            <person name="Moore E.R.B."/>
            <person name="Jaen-Luchoro D."/>
        </authorList>
    </citation>
    <scope>NUCLEOTIDE SEQUENCE</scope>
    <source>
        <strain evidence="7">CCUG 75668</strain>
    </source>
</reference>
<dbReference type="GO" id="GO:0008478">
    <property type="term" value="F:pyridoxal kinase activity"/>
    <property type="evidence" value="ECO:0007669"/>
    <property type="project" value="UniProtKB-EC"/>
</dbReference>